<sequence>MTSCFPISFQVGEDRLQEKNRLIQSLQSQVRGRSPSSHQGSHSDLFHSDRHLLLPQQPDSTQWQSLPKPEAAL</sequence>
<name>A0ACB9WS49_CHAAC</name>
<dbReference type="EMBL" id="CM043796">
    <property type="protein sequence ID" value="KAI4816735.1"/>
    <property type="molecule type" value="Genomic_DNA"/>
</dbReference>
<evidence type="ECO:0000313" key="1">
    <source>
        <dbReference type="EMBL" id="KAI4816735.1"/>
    </source>
</evidence>
<keyword evidence="2" id="KW-1185">Reference proteome</keyword>
<reference evidence="1" key="1">
    <citation type="submission" date="2022-05" db="EMBL/GenBank/DDBJ databases">
        <title>Chromosome-level genome of Chaenocephalus aceratus.</title>
        <authorList>
            <person name="Park H."/>
        </authorList>
    </citation>
    <scope>NUCLEOTIDE SEQUENCE</scope>
    <source>
        <strain evidence="1">KU_202001</strain>
    </source>
</reference>
<organism evidence="1 2">
    <name type="scientific">Chaenocephalus aceratus</name>
    <name type="common">Blackfin icefish</name>
    <name type="synonym">Chaenichthys aceratus</name>
    <dbReference type="NCBI Taxonomy" id="36190"/>
    <lineage>
        <taxon>Eukaryota</taxon>
        <taxon>Metazoa</taxon>
        <taxon>Chordata</taxon>
        <taxon>Craniata</taxon>
        <taxon>Vertebrata</taxon>
        <taxon>Euteleostomi</taxon>
        <taxon>Actinopterygii</taxon>
        <taxon>Neopterygii</taxon>
        <taxon>Teleostei</taxon>
        <taxon>Neoteleostei</taxon>
        <taxon>Acanthomorphata</taxon>
        <taxon>Eupercaria</taxon>
        <taxon>Perciformes</taxon>
        <taxon>Notothenioidei</taxon>
        <taxon>Channichthyidae</taxon>
        <taxon>Chaenocephalus</taxon>
    </lineage>
</organism>
<accession>A0ACB9WS49</accession>
<comment type="caution">
    <text evidence="1">The sequence shown here is derived from an EMBL/GenBank/DDBJ whole genome shotgun (WGS) entry which is preliminary data.</text>
</comment>
<dbReference type="Proteomes" id="UP001057452">
    <property type="component" value="Chromosome 12"/>
</dbReference>
<proteinExistence type="predicted"/>
<protein>
    <submittedName>
        <fullName evidence="1">Uncharacterized protein</fullName>
    </submittedName>
</protein>
<gene>
    <name evidence="1" type="ORF">KUCAC02_009048</name>
</gene>
<evidence type="ECO:0000313" key="2">
    <source>
        <dbReference type="Proteomes" id="UP001057452"/>
    </source>
</evidence>